<dbReference type="RefSeq" id="WP_089756560.1">
    <property type="nucleotide sequence ID" value="NZ_FNKL01000004.1"/>
</dbReference>
<sequence length="216" mass="25102">MSSLIYLRPISSNVDFAKIWVDIPKLTDSVTSSDGPGNFYLIKNVENIFVAIVYDMVRDLHWFVLPGCRGMGYLTSALEQSIIPHLFLKRDEQRITINEAEIGKDNFTASEKVALRLGFIKSDNNDGEYFLSNNCSNSEDSNFGNDSVISYDRMNELKKHINYVSRSLWTIQTEIEMKLGQTDYSDELKDLVHEIRNHTWKLEDFWWTRNTDNNIR</sequence>
<name>A0A1H1FGN5_9FLAO</name>
<dbReference type="Proteomes" id="UP000199627">
    <property type="component" value="Unassembled WGS sequence"/>
</dbReference>
<accession>A0A1H1FGN5</accession>
<dbReference type="AlphaFoldDB" id="A0A1H1FGN5"/>
<dbReference type="EMBL" id="FNKL01000004">
    <property type="protein sequence ID" value="SDQ99984.1"/>
    <property type="molecule type" value="Genomic_DNA"/>
</dbReference>
<dbReference type="OrthoDB" id="797909at2"/>
<evidence type="ECO:0000313" key="1">
    <source>
        <dbReference type="EMBL" id="SDQ99984.1"/>
    </source>
</evidence>
<gene>
    <name evidence="1" type="ORF">SAMN05421664_3053</name>
</gene>
<evidence type="ECO:0000313" key="2">
    <source>
        <dbReference type="Proteomes" id="UP000199627"/>
    </source>
</evidence>
<protein>
    <submittedName>
        <fullName evidence="1">Uncharacterized protein</fullName>
    </submittedName>
</protein>
<keyword evidence="2" id="KW-1185">Reference proteome</keyword>
<proteinExistence type="predicted"/>
<organism evidence="1 2">
    <name type="scientific">Chryseobacterium soldanellicola</name>
    <dbReference type="NCBI Taxonomy" id="311333"/>
    <lineage>
        <taxon>Bacteria</taxon>
        <taxon>Pseudomonadati</taxon>
        <taxon>Bacteroidota</taxon>
        <taxon>Flavobacteriia</taxon>
        <taxon>Flavobacteriales</taxon>
        <taxon>Weeksellaceae</taxon>
        <taxon>Chryseobacterium group</taxon>
        <taxon>Chryseobacterium</taxon>
    </lineage>
</organism>
<reference evidence="2" key="1">
    <citation type="submission" date="2016-10" db="EMBL/GenBank/DDBJ databases">
        <authorList>
            <person name="Varghese N."/>
            <person name="Submissions S."/>
        </authorList>
    </citation>
    <scope>NUCLEOTIDE SEQUENCE [LARGE SCALE GENOMIC DNA]</scope>
    <source>
        <strain evidence="2">DSM 17072</strain>
    </source>
</reference>